<dbReference type="SUPFAM" id="SSF116927">
    <property type="entry name" value="EspA/CesA-like"/>
    <property type="match status" value="1"/>
</dbReference>
<keyword evidence="3" id="KW-1185">Reference proteome</keyword>
<dbReference type="AlphaFoldDB" id="A0A0U1HRU8"/>
<accession>A0A0U1HRU8</accession>
<reference evidence="1 3" key="1">
    <citation type="journal article" date="2015" name="Genome Announc.">
        <title>Thirty-Two Complete Genome Assemblies of Nine Yersinia Species, Including Y. pestis, Y. pseudotuberculosis, and Y. enterocolitica.</title>
        <authorList>
            <person name="Johnson S.L."/>
            <person name="Daligault H.E."/>
            <person name="Davenport K.W."/>
            <person name="Jaissle J."/>
            <person name="Frey K.G."/>
            <person name="Ladner J.T."/>
            <person name="Broomall S.M."/>
            <person name="Bishop-Lilly K.A."/>
            <person name="Bruce D.C."/>
            <person name="Coyne S.R."/>
            <person name="Gibbons H.S."/>
            <person name="Lo C.C."/>
            <person name="Munk A.C."/>
            <person name="Rosenzweig C.N."/>
            <person name="Koroleva G.I."/>
            <person name="Palacios G.F."/>
            <person name="Redden C.L."/>
            <person name="Xu Y."/>
            <person name="Minogue T.D."/>
            <person name="Chain P.S."/>
        </authorList>
    </citation>
    <scope>NUCLEOTIDE SEQUENCE [LARGE SCALE GENOMIC DNA]</scope>
    <source>
        <strain evidence="1 3">YRA</strain>
    </source>
</reference>
<organism evidence="2 4">
    <name type="scientific">Yersinia rohdei</name>
    <dbReference type="NCBI Taxonomy" id="29485"/>
    <lineage>
        <taxon>Bacteria</taxon>
        <taxon>Pseudomonadati</taxon>
        <taxon>Pseudomonadota</taxon>
        <taxon>Gammaproteobacteria</taxon>
        <taxon>Enterobacterales</taxon>
        <taxon>Yersiniaceae</taxon>
        <taxon>Yersinia</taxon>
    </lineage>
</organism>
<dbReference type="GeneID" id="45568195"/>
<dbReference type="EMBL" id="CTKE01000006">
    <property type="protein sequence ID" value="CQI89554.1"/>
    <property type="molecule type" value="Genomic_DNA"/>
</dbReference>
<evidence type="ECO:0000313" key="1">
    <source>
        <dbReference type="EMBL" id="AJJ09220.1"/>
    </source>
</evidence>
<dbReference type="STRING" id="29485.CH64_2917"/>
<dbReference type="InterPro" id="IPR035074">
    <property type="entry name" value="EspA/CesA-like"/>
</dbReference>
<evidence type="ECO:0000313" key="4">
    <source>
        <dbReference type="Proteomes" id="UP000042054"/>
    </source>
</evidence>
<reference evidence="2 4" key="2">
    <citation type="submission" date="2015-03" db="EMBL/GenBank/DDBJ databases">
        <authorList>
            <person name="Murphy D."/>
        </authorList>
    </citation>
    <scope>NUCLEOTIDE SEQUENCE [LARGE SCALE GENOMIC DNA]</scope>
    <source>
        <strain evidence="2 4">68/02</strain>
    </source>
</reference>
<evidence type="ECO:0000313" key="3">
    <source>
        <dbReference type="Proteomes" id="UP000031914"/>
    </source>
</evidence>
<gene>
    <name evidence="2" type="primary">sseB</name>
    <name evidence="1" type="ORF">CH64_2917</name>
    <name evidence="2" type="ORF">ERS008555_01659</name>
</gene>
<dbReference type="Proteomes" id="UP000042054">
    <property type="component" value="Unassembled WGS sequence"/>
</dbReference>
<name>A0A0U1HRU8_YERRO</name>
<dbReference type="RefSeq" id="WP_004716026.1">
    <property type="nucleotide sequence ID" value="NZ_CABIHO010000052.1"/>
</dbReference>
<proteinExistence type="predicted"/>
<dbReference type="Proteomes" id="UP000031914">
    <property type="component" value="Chromosome"/>
</dbReference>
<sequence>MPTNTQVDIQSRLPVNMTNPSDNNVIQNSSPDVSKDAHDIFSMGLQVLYSFLDVLSNLASTNFNAMQARSKYATDAQDISNQVDEIIAEAAKGDDKTKKPLSDSIINFMREHGITVSGKSIDEYLKDKGPDLDKGQLQAVKAALDNEKNRATDTMSQDQLQLQKVMQSYNVCANNISTLQSGLKDMLMTIARNLC</sequence>
<dbReference type="InterPro" id="IPR005095">
    <property type="entry name" value="EspA"/>
</dbReference>
<evidence type="ECO:0000313" key="2">
    <source>
        <dbReference type="EMBL" id="CQI89554.1"/>
    </source>
</evidence>
<dbReference type="EMBL" id="CP009787">
    <property type="protein sequence ID" value="AJJ09220.1"/>
    <property type="molecule type" value="Genomic_DNA"/>
</dbReference>
<dbReference type="Pfam" id="PF03433">
    <property type="entry name" value="EspA"/>
    <property type="match status" value="1"/>
</dbReference>
<protein>
    <submittedName>
        <fullName evidence="1">EspA-like secreted family protein</fullName>
    </submittedName>
    <submittedName>
        <fullName evidence="2">Methyl-accepting chemotaxis protein</fullName>
    </submittedName>
</protein>
<dbReference type="KEGG" id="yro:CH64_2917"/>